<organism evidence="1 2">
    <name type="scientific">Scopulibacillus daqui</name>
    <dbReference type="NCBI Taxonomy" id="1469162"/>
    <lineage>
        <taxon>Bacteria</taxon>
        <taxon>Bacillati</taxon>
        <taxon>Bacillota</taxon>
        <taxon>Bacilli</taxon>
        <taxon>Bacillales</taxon>
        <taxon>Sporolactobacillaceae</taxon>
        <taxon>Scopulibacillus</taxon>
    </lineage>
</organism>
<comment type="caution">
    <text evidence="1">The sequence shown here is derived from an EMBL/GenBank/DDBJ whole genome shotgun (WGS) entry which is preliminary data.</text>
</comment>
<protein>
    <recommendedName>
        <fullName evidence="3">Spore germination protein GerPA/GerPF</fullName>
    </recommendedName>
</protein>
<reference evidence="1 2" key="1">
    <citation type="submission" date="2021-01" db="EMBL/GenBank/DDBJ databases">
        <title>Genomic Encyclopedia of Type Strains, Phase IV (KMG-IV): sequencing the most valuable type-strain genomes for metagenomic binning, comparative biology and taxonomic classification.</title>
        <authorList>
            <person name="Goeker M."/>
        </authorList>
    </citation>
    <scope>NUCLEOTIDE SEQUENCE [LARGE SCALE GENOMIC DNA]</scope>
    <source>
        <strain evidence="1 2">DSM 28236</strain>
    </source>
</reference>
<dbReference type="RefSeq" id="WP_205004850.1">
    <property type="nucleotide sequence ID" value="NZ_JAFBER010000036.1"/>
</dbReference>
<evidence type="ECO:0000313" key="1">
    <source>
        <dbReference type="EMBL" id="MBM7646982.1"/>
    </source>
</evidence>
<gene>
    <name evidence="1" type="ORF">JOD45_003217</name>
</gene>
<proteinExistence type="predicted"/>
<dbReference type="EMBL" id="JAFBER010000036">
    <property type="protein sequence ID" value="MBM7646982.1"/>
    <property type="molecule type" value="Genomic_DNA"/>
</dbReference>
<sequence length="77" mass="8300">MNFAPMSVNVFAFKVNSMDRSATLSYGPVQQVDTFQANKRNQGFGEENGDLDVLNIPIMGVQDSDLIDNGSTKGSAV</sequence>
<name>A0ABS2Q3V9_9BACL</name>
<evidence type="ECO:0008006" key="3">
    <source>
        <dbReference type="Google" id="ProtNLM"/>
    </source>
</evidence>
<accession>A0ABS2Q3V9</accession>
<keyword evidence="2" id="KW-1185">Reference proteome</keyword>
<dbReference type="Proteomes" id="UP000808914">
    <property type="component" value="Unassembled WGS sequence"/>
</dbReference>
<evidence type="ECO:0000313" key="2">
    <source>
        <dbReference type="Proteomes" id="UP000808914"/>
    </source>
</evidence>